<protein>
    <recommendedName>
        <fullName evidence="4">FAS1 domain-containing protein</fullName>
    </recommendedName>
</protein>
<dbReference type="OrthoDB" id="9881684at2"/>
<proteinExistence type="predicted"/>
<evidence type="ECO:0008006" key="4">
    <source>
        <dbReference type="Google" id="ProtNLM"/>
    </source>
</evidence>
<sequence length="386" mass="44350">MKKILLALNVFMVVFMTNCSLIENQIDSSAENDTIAIIDKNQILNEIGIRNGILTIPSEEKLFEIVATVNKLNYDEYINWSKKFSGFNSMLILYNNLIELENLESDKILQVFKESNVLPERLNEQHLVHSKEALNHIDLLYIYPEGGIIPVASHILPGLEFLVNDKGQIFIGNELRTYDRKQIKNQKNIDLENKWLGFVDNYSNRVDYIVGSNRTITDIAYYYRTTSAGLVSATGVITVRNFRKGAFGWNTRATTELKIEGDLIYSAYYNPLCYDYEATESILPPLQRLFCSTPNAKYICDRTHSNEFINLNFNSGGSSTSSISLYFTQSTQNNWVQSYNYPYNCSYTGDIQYANFLFIAHKLIITGESNIKTNFDFNWSHSDWQP</sequence>
<accession>A0A074KWZ6</accession>
<evidence type="ECO:0000256" key="1">
    <source>
        <dbReference type="SAM" id="SignalP"/>
    </source>
</evidence>
<comment type="caution">
    <text evidence="2">The sequence shown here is derived from an EMBL/GenBank/DDBJ whole genome shotgun (WGS) entry which is preliminary data.</text>
</comment>
<evidence type="ECO:0000313" key="2">
    <source>
        <dbReference type="EMBL" id="KEO72093.1"/>
    </source>
</evidence>
<feature type="chain" id="PRO_5001695477" description="FAS1 domain-containing protein" evidence="1">
    <location>
        <begin position="23"/>
        <end position="386"/>
    </location>
</feature>
<feature type="signal peptide" evidence="1">
    <location>
        <begin position="1"/>
        <end position="22"/>
    </location>
</feature>
<dbReference type="Proteomes" id="UP000027821">
    <property type="component" value="Unassembled WGS sequence"/>
</dbReference>
<dbReference type="AlphaFoldDB" id="A0A074KWZ6"/>
<keyword evidence="1" id="KW-0732">Signal</keyword>
<dbReference type="EMBL" id="JMIH01000028">
    <property type="protein sequence ID" value="KEO72093.1"/>
    <property type="molecule type" value="Genomic_DNA"/>
</dbReference>
<gene>
    <name evidence="2" type="ORF">EL17_19475</name>
</gene>
<keyword evidence="3" id="KW-1185">Reference proteome</keyword>
<dbReference type="RefSeq" id="WP_035078320.1">
    <property type="nucleotide sequence ID" value="NZ_JMIH01000028.1"/>
</dbReference>
<reference evidence="2 3" key="1">
    <citation type="submission" date="2014-04" db="EMBL/GenBank/DDBJ databases">
        <title>Characterization and application of a salt tolerant electro-active bacterium.</title>
        <authorList>
            <person name="Yang L."/>
            <person name="Wei S."/>
            <person name="Tay Q.X.M."/>
        </authorList>
    </citation>
    <scope>NUCLEOTIDE SEQUENCE [LARGE SCALE GENOMIC DNA]</scope>
    <source>
        <strain evidence="2 3">LY1</strain>
    </source>
</reference>
<organism evidence="2 3">
    <name type="scientific">Anditalea andensis</name>
    <dbReference type="NCBI Taxonomy" id="1048983"/>
    <lineage>
        <taxon>Bacteria</taxon>
        <taxon>Pseudomonadati</taxon>
        <taxon>Bacteroidota</taxon>
        <taxon>Cytophagia</taxon>
        <taxon>Cytophagales</taxon>
        <taxon>Cytophagaceae</taxon>
        <taxon>Anditalea</taxon>
    </lineage>
</organism>
<name>A0A074KWZ6_9BACT</name>
<evidence type="ECO:0000313" key="3">
    <source>
        <dbReference type="Proteomes" id="UP000027821"/>
    </source>
</evidence>